<dbReference type="RefSeq" id="WP_057942499.1">
    <property type="nucleotide sequence ID" value="NZ_CP011131.1"/>
</dbReference>
<proteinExistence type="predicted"/>
<evidence type="ECO:0000313" key="3">
    <source>
        <dbReference type="Proteomes" id="UP000829194"/>
    </source>
</evidence>
<dbReference type="EMBL" id="CP093547">
    <property type="protein sequence ID" value="UNP31351.1"/>
    <property type="molecule type" value="Genomic_DNA"/>
</dbReference>
<accession>A0ABY3XI87</accession>
<dbReference type="Proteomes" id="UP000829194">
    <property type="component" value="Chromosome"/>
</dbReference>
<keyword evidence="3" id="KW-1185">Reference proteome</keyword>
<feature type="chain" id="PRO_5046525138" description="Lipoprotein" evidence="1">
    <location>
        <begin position="30"/>
        <end position="210"/>
    </location>
</feature>
<evidence type="ECO:0000256" key="1">
    <source>
        <dbReference type="SAM" id="SignalP"/>
    </source>
</evidence>
<protein>
    <recommendedName>
        <fullName evidence="4">Lipoprotein</fullName>
    </recommendedName>
</protein>
<evidence type="ECO:0000313" key="2">
    <source>
        <dbReference type="EMBL" id="UNP31351.1"/>
    </source>
</evidence>
<keyword evidence="1" id="KW-0732">Signal</keyword>
<gene>
    <name evidence="2" type="ORF">MOV92_08975</name>
</gene>
<feature type="signal peptide" evidence="1">
    <location>
        <begin position="1"/>
        <end position="29"/>
    </location>
</feature>
<reference evidence="2 3" key="1">
    <citation type="submission" date="2022-03" db="EMBL/GenBank/DDBJ databases">
        <title>Complete genome sequence of Lysobacter capsici VKM B-2533 and Lysobacter gummosus 10.1.1, promising sources of lytic agents.</title>
        <authorList>
            <person name="Tarlachkov S.V."/>
            <person name="Kudryakova I.V."/>
            <person name="Afoshin A.S."/>
            <person name="Leontyevskaya E.A."/>
            <person name="Leontyevskaya N.V."/>
        </authorList>
    </citation>
    <scope>NUCLEOTIDE SEQUENCE [LARGE SCALE GENOMIC DNA]</scope>
    <source>
        <strain evidence="2 3">10.1.1</strain>
    </source>
</reference>
<sequence length="210" mass="22025">MTAKTRSALVLTLAIAASGLGCGRLGADAANPAPVGIGWKTHEAATASAQTLASAAAGARKSRLKPGLWRVEGVQFDTLSERGKVYLCIDAASAALIDPPPPPAGQARCSVEDGTPKPDLYLGTTQCRYPDRTVTSRVRIDSNNLYFRDVVVQRGTAAVESNDKSSHFAEWVGRCRPEQAPGKVYTQAYGQDEMHAAELPAALISAASGS</sequence>
<name>A0ABY3XI87_9GAMM</name>
<organism evidence="2 3">
    <name type="scientific">Lysobacter gummosus</name>
    <dbReference type="NCBI Taxonomy" id="262324"/>
    <lineage>
        <taxon>Bacteria</taxon>
        <taxon>Pseudomonadati</taxon>
        <taxon>Pseudomonadota</taxon>
        <taxon>Gammaproteobacteria</taxon>
        <taxon>Lysobacterales</taxon>
        <taxon>Lysobacteraceae</taxon>
        <taxon>Lysobacter</taxon>
    </lineage>
</organism>
<dbReference type="PROSITE" id="PS51257">
    <property type="entry name" value="PROKAR_LIPOPROTEIN"/>
    <property type="match status" value="1"/>
</dbReference>
<evidence type="ECO:0008006" key="4">
    <source>
        <dbReference type="Google" id="ProtNLM"/>
    </source>
</evidence>